<feature type="transmembrane region" description="Helical" evidence="1">
    <location>
        <begin position="14"/>
        <end position="35"/>
    </location>
</feature>
<protein>
    <submittedName>
        <fullName evidence="2">Uncharacterized protein</fullName>
    </submittedName>
</protein>
<evidence type="ECO:0000313" key="3">
    <source>
        <dbReference type="Proteomes" id="UP001302349"/>
    </source>
</evidence>
<feature type="transmembrane region" description="Helical" evidence="1">
    <location>
        <begin position="47"/>
        <end position="71"/>
    </location>
</feature>
<evidence type="ECO:0000313" key="2">
    <source>
        <dbReference type="EMBL" id="WOK07740.1"/>
    </source>
</evidence>
<reference evidence="2 3" key="1">
    <citation type="journal article" date="2023" name="Microbiol. Resour. Announc.">
        <title>Complete Genome Sequence of Imperialibacter roseus strain P4T.</title>
        <authorList>
            <person name="Tizabi D.R."/>
            <person name="Bachvaroff T."/>
            <person name="Hill R.T."/>
        </authorList>
    </citation>
    <scope>NUCLEOTIDE SEQUENCE [LARGE SCALE GENOMIC DNA]</scope>
    <source>
        <strain evidence="2 3">P4T</strain>
    </source>
</reference>
<dbReference type="Proteomes" id="UP001302349">
    <property type="component" value="Chromosome"/>
</dbReference>
<dbReference type="RefSeq" id="WP_317490399.1">
    <property type="nucleotide sequence ID" value="NZ_CP136051.1"/>
</dbReference>
<keyword evidence="1" id="KW-0472">Membrane</keyword>
<proteinExistence type="predicted"/>
<keyword evidence="3" id="KW-1185">Reference proteome</keyword>
<evidence type="ECO:0000256" key="1">
    <source>
        <dbReference type="SAM" id="Phobius"/>
    </source>
</evidence>
<gene>
    <name evidence="2" type="ORF">RT717_03765</name>
</gene>
<keyword evidence="1" id="KW-1133">Transmembrane helix</keyword>
<keyword evidence="1" id="KW-0812">Transmembrane</keyword>
<organism evidence="2 3">
    <name type="scientific">Imperialibacter roseus</name>
    <dbReference type="NCBI Taxonomy" id="1324217"/>
    <lineage>
        <taxon>Bacteria</taxon>
        <taxon>Pseudomonadati</taxon>
        <taxon>Bacteroidota</taxon>
        <taxon>Cytophagia</taxon>
        <taxon>Cytophagales</taxon>
        <taxon>Flammeovirgaceae</taxon>
        <taxon>Imperialibacter</taxon>
    </lineage>
</organism>
<dbReference type="EMBL" id="CP136051">
    <property type="protein sequence ID" value="WOK07740.1"/>
    <property type="molecule type" value="Genomic_DNA"/>
</dbReference>
<accession>A0ABZ0IRT6</accession>
<sequence length="141" mass="16333">MVTPYFGYFTVLEAFYLLIPFAVFVLASFAIFLYLVIIKNPKWRKALFITALVPIFIVTQLTSGTLVGWLLKYRSGRIIEEIEKTKSQTGAYPIDFPTPLGIAYTKDEFRGEYYLAYTRGFMTTEEYSSESKKWISKGWND</sequence>
<name>A0ABZ0IRT6_9BACT</name>